<dbReference type="RefSeq" id="WP_196270359.1">
    <property type="nucleotide sequence ID" value="NZ_JADQDO010000001.1"/>
</dbReference>
<name>A0A931FNK0_9HYPH</name>
<dbReference type="Proteomes" id="UP000599312">
    <property type="component" value="Unassembled WGS sequence"/>
</dbReference>
<proteinExistence type="predicted"/>
<protein>
    <submittedName>
        <fullName evidence="2">Uncharacterized protein</fullName>
    </submittedName>
</protein>
<reference evidence="2" key="1">
    <citation type="submission" date="2020-11" db="EMBL/GenBank/DDBJ databases">
        <authorList>
            <person name="Kim M.K."/>
        </authorList>
    </citation>
    <scope>NUCLEOTIDE SEQUENCE</scope>
    <source>
        <strain evidence="2">BT350</strain>
    </source>
</reference>
<evidence type="ECO:0000313" key="3">
    <source>
        <dbReference type="Proteomes" id="UP000599312"/>
    </source>
</evidence>
<evidence type="ECO:0000313" key="2">
    <source>
        <dbReference type="EMBL" id="MBF9232402.1"/>
    </source>
</evidence>
<dbReference type="AlphaFoldDB" id="A0A931FNK0"/>
<evidence type="ECO:0000256" key="1">
    <source>
        <dbReference type="SAM" id="MobiDB-lite"/>
    </source>
</evidence>
<keyword evidence="3" id="KW-1185">Reference proteome</keyword>
<comment type="caution">
    <text evidence="2">The sequence shown here is derived from an EMBL/GenBank/DDBJ whole genome shotgun (WGS) entry which is preliminary data.</text>
</comment>
<feature type="compositionally biased region" description="Basic and acidic residues" evidence="1">
    <location>
        <begin position="8"/>
        <end position="24"/>
    </location>
</feature>
<sequence>MKAPKGQKAPEVEKASGRETRLDEALEGTFPASDPVALGHSDHVGGPPNHKAARRKHPS</sequence>
<feature type="region of interest" description="Disordered" evidence="1">
    <location>
        <begin position="1"/>
        <end position="59"/>
    </location>
</feature>
<accession>A0A931FNK0</accession>
<organism evidence="2 3">
    <name type="scientific">Microvirga alba</name>
    <dbReference type="NCBI Taxonomy" id="2791025"/>
    <lineage>
        <taxon>Bacteria</taxon>
        <taxon>Pseudomonadati</taxon>
        <taxon>Pseudomonadota</taxon>
        <taxon>Alphaproteobacteria</taxon>
        <taxon>Hyphomicrobiales</taxon>
        <taxon>Methylobacteriaceae</taxon>
        <taxon>Microvirga</taxon>
    </lineage>
</organism>
<gene>
    <name evidence="2" type="ORF">I2H38_03305</name>
</gene>
<dbReference type="EMBL" id="JADQDO010000001">
    <property type="protein sequence ID" value="MBF9232402.1"/>
    <property type="molecule type" value="Genomic_DNA"/>
</dbReference>